<gene>
    <name evidence="2" type="ORF">A3C24_02605</name>
</gene>
<accession>A0A1F7GWR4</accession>
<keyword evidence="1" id="KW-1133">Transmembrane helix</keyword>
<proteinExistence type="predicted"/>
<reference evidence="2 3" key="1">
    <citation type="journal article" date="2016" name="Nat. Commun.">
        <title>Thousands of microbial genomes shed light on interconnected biogeochemical processes in an aquifer system.</title>
        <authorList>
            <person name="Anantharaman K."/>
            <person name="Brown C.T."/>
            <person name="Hug L.A."/>
            <person name="Sharon I."/>
            <person name="Castelle C.J."/>
            <person name="Probst A.J."/>
            <person name="Thomas B.C."/>
            <person name="Singh A."/>
            <person name="Wilkins M.J."/>
            <person name="Karaoz U."/>
            <person name="Brodie E.L."/>
            <person name="Williams K.H."/>
            <person name="Hubbard S.S."/>
            <person name="Banfield J.F."/>
        </authorList>
    </citation>
    <scope>NUCLEOTIDE SEQUENCE [LARGE SCALE GENOMIC DNA]</scope>
</reference>
<evidence type="ECO:0000313" key="2">
    <source>
        <dbReference type="EMBL" id="OGK23006.1"/>
    </source>
</evidence>
<protein>
    <submittedName>
        <fullName evidence="2">Uncharacterized protein</fullName>
    </submittedName>
</protein>
<feature type="transmembrane region" description="Helical" evidence="1">
    <location>
        <begin position="12"/>
        <end position="32"/>
    </location>
</feature>
<organism evidence="2 3">
    <name type="scientific">Candidatus Roizmanbacteria bacterium RIFCSPHIGHO2_02_FULL_37_24</name>
    <dbReference type="NCBI Taxonomy" id="1802037"/>
    <lineage>
        <taxon>Bacteria</taxon>
        <taxon>Candidatus Roizmaniibacteriota</taxon>
    </lineage>
</organism>
<evidence type="ECO:0000313" key="3">
    <source>
        <dbReference type="Proteomes" id="UP000177159"/>
    </source>
</evidence>
<name>A0A1F7GWR4_9BACT</name>
<comment type="caution">
    <text evidence="2">The sequence shown here is derived from an EMBL/GenBank/DDBJ whole genome shotgun (WGS) entry which is preliminary data.</text>
</comment>
<dbReference type="AlphaFoldDB" id="A0A1F7GWR4"/>
<evidence type="ECO:0000256" key="1">
    <source>
        <dbReference type="SAM" id="Phobius"/>
    </source>
</evidence>
<dbReference type="EMBL" id="MFZM01000029">
    <property type="protein sequence ID" value="OGK23006.1"/>
    <property type="molecule type" value="Genomic_DNA"/>
</dbReference>
<dbReference type="Proteomes" id="UP000177159">
    <property type="component" value="Unassembled WGS sequence"/>
</dbReference>
<sequence length="228" mass="24279">MQLDDQKKRLLAIGGGVVTFLLVLFFIIRAIFGRGGEEAIPSDIQCSKNGAIATVTWKSKSSDKGLIKYGVQTSGEMPFLDEEQKDPEKVNGGLYAHTVNLESLLTNSSYIVGISGFDEKTVICQDNVAAGKGGSSQTNPITSVPTKAPITPLPSPVVSSPTPTIVIDSSDSSLLPLVKATSYFNDNPTKTLLDCVKHFSNMSDDSGNSYFGLAHVCSAAWKQVNTSN</sequence>
<keyword evidence="1" id="KW-0472">Membrane</keyword>
<keyword evidence="1" id="KW-0812">Transmembrane</keyword>